<protein>
    <submittedName>
        <fullName evidence="2">Uncharacterized protein</fullName>
    </submittedName>
</protein>
<evidence type="ECO:0000256" key="1">
    <source>
        <dbReference type="SAM" id="Coils"/>
    </source>
</evidence>
<accession>A0AAE3M9T3</accession>
<keyword evidence="3" id="KW-1185">Reference proteome</keyword>
<dbReference type="AlphaFoldDB" id="A0AAE3M9T3"/>
<keyword evidence="1" id="KW-0175">Coiled coil</keyword>
<dbReference type="Proteomes" id="UP001209229">
    <property type="component" value="Unassembled WGS sequence"/>
</dbReference>
<comment type="caution">
    <text evidence="2">The sequence shown here is derived from an EMBL/GenBank/DDBJ whole genome shotgun (WGS) entry which is preliminary data.</text>
</comment>
<dbReference type="EMBL" id="JAPDPJ010000090">
    <property type="protein sequence ID" value="MCW3789220.1"/>
    <property type="molecule type" value="Genomic_DNA"/>
</dbReference>
<proteinExistence type="predicted"/>
<name>A0AAE3M9T3_9BACT</name>
<evidence type="ECO:0000313" key="3">
    <source>
        <dbReference type="Proteomes" id="UP001209229"/>
    </source>
</evidence>
<feature type="coiled-coil region" evidence="1">
    <location>
        <begin position="251"/>
        <end position="285"/>
    </location>
</feature>
<gene>
    <name evidence="2" type="ORF">OM075_22340</name>
</gene>
<evidence type="ECO:0000313" key="2">
    <source>
        <dbReference type="EMBL" id="MCW3789220.1"/>
    </source>
</evidence>
<sequence>MKGILLLVVTLFSISLVGYTQTNIKDETGNSTPINVKNNNVGIGTAAPSEMLDVNGNIKTNRLYIRAGDGIYSKYNNDYILRDHNNGNVTVNASGLDLYLGFVNTHRIRISKSLYDKNGSYCILSADGFVYQSKGGVNNYFAGNVGIGTANPTEKLSVNGTVLAKEVRVSAESNDWPDFVFCEDYRLKDLTDVEAYIKEHKHLPEIPSAKDMEESGINLAEMNKLLLQKIEELTLYTIELEKRDREKVDQIDKIEESRSLEQKRREALENRLSKLELLVESITSK</sequence>
<dbReference type="RefSeq" id="WP_301192778.1">
    <property type="nucleotide sequence ID" value="NZ_JAPDPJ010000090.1"/>
</dbReference>
<organism evidence="2 3">
    <name type="scientific">Plebeiibacterium sediminum</name>
    <dbReference type="NCBI Taxonomy" id="2992112"/>
    <lineage>
        <taxon>Bacteria</taxon>
        <taxon>Pseudomonadati</taxon>
        <taxon>Bacteroidota</taxon>
        <taxon>Bacteroidia</taxon>
        <taxon>Marinilabiliales</taxon>
        <taxon>Marinilabiliaceae</taxon>
        <taxon>Plebeiibacterium</taxon>
    </lineage>
</organism>
<reference evidence="2" key="1">
    <citation type="submission" date="2022-10" db="EMBL/GenBank/DDBJ databases">
        <authorList>
            <person name="Yu W.X."/>
        </authorList>
    </citation>
    <scope>NUCLEOTIDE SEQUENCE</scope>
    <source>
        <strain evidence="2">AAT</strain>
    </source>
</reference>